<dbReference type="Proteomes" id="UP000076630">
    <property type="component" value="Unassembled WGS sequence"/>
</dbReference>
<dbReference type="GO" id="GO:0030091">
    <property type="term" value="P:protein repair"/>
    <property type="evidence" value="ECO:0007669"/>
    <property type="project" value="InterPro"/>
</dbReference>
<gene>
    <name evidence="8" type="ORF">AV926_14340</name>
</gene>
<comment type="caution">
    <text evidence="8">The sequence shown here is derived from an EMBL/GenBank/DDBJ whole genome shotgun (WGS) entry which is preliminary data.</text>
</comment>
<organism evidence="8 9">
    <name type="scientific">Myroides marinus</name>
    <dbReference type="NCBI Taxonomy" id="703342"/>
    <lineage>
        <taxon>Bacteria</taxon>
        <taxon>Pseudomonadati</taxon>
        <taxon>Bacteroidota</taxon>
        <taxon>Flavobacteriia</taxon>
        <taxon>Flavobacteriales</taxon>
        <taxon>Flavobacteriaceae</taxon>
        <taxon>Myroides</taxon>
    </lineage>
</organism>
<evidence type="ECO:0000256" key="2">
    <source>
        <dbReference type="ARBA" id="ARBA00012499"/>
    </source>
</evidence>
<dbReference type="PROSITE" id="PS51790">
    <property type="entry name" value="MSRB"/>
    <property type="match status" value="1"/>
</dbReference>
<dbReference type="SUPFAM" id="SSF51316">
    <property type="entry name" value="Mss4-like"/>
    <property type="match status" value="1"/>
</dbReference>
<comment type="cofactor">
    <cofactor evidence="1">
        <name>Zn(2+)</name>
        <dbReference type="ChEBI" id="CHEBI:29105"/>
    </cofactor>
</comment>
<evidence type="ECO:0000259" key="7">
    <source>
        <dbReference type="PROSITE" id="PS51790"/>
    </source>
</evidence>
<dbReference type="Gene3D" id="2.170.150.20">
    <property type="entry name" value="Peptide methionine sulfoxide reductase"/>
    <property type="match status" value="1"/>
</dbReference>
<dbReference type="NCBIfam" id="TIGR00357">
    <property type="entry name" value="peptide-methionine (R)-S-oxide reductase MsrB"/>
    <property type="match status" value="1"/>
</dbReference>
<evidence type="ECO:0000256" key="4">
    <source>
        <dbReference type="ARBA" id="ARBA00022833"/>
    </source>
</evidence>
<proteinExistence type="predicted"/>
<dbReference type="GO" id="GO:0033743">
    <property type="term" value="F:peptide-methionine (R)-S-oxide reductase activity"/>
    <property type="evidence" value="ECO:0007669"/>
    <property type="project" value="UniProtKB-EC"/>
</dbReference>
<keyword evidence="3" id="KW-0479">Metal-binding</keyword>
<keyword evidence="5" id="KW-0560">Oxidoreductase</keyword>
<dbReference type="GO" id="GO:0006979">
    <property type="term" value="P:response to oxidative stress"/>
    <property type="evidence" value="ECO:0007669"/>
    <property type="project" value="InterPro"/>
</dbReference>
<evidence type="ECO:0000256" key="6">
    <source>
        <dbReference type="ARBA" id="ARBA00048488"/>
    </source>
</evidence>
<accession>A0A161SBL4</accession>
<dbReference type="InterPro" id="IPR028427">
    <property type="entry name" value="Met_Sox_Rdtase_MsrB"/>
</dbReference>
<sequence length="158" mass="18094">MKTILLSLFILSILACKDANYQKIKQMKKDKTTSEQEWQQTLTPAEYYVLREKGTERPFTGEYNDFYEKGTYHCAGCGQKLFDSDTKFDSHCGWPSFDKAIEGSVIFTEDLSHGMKRVEVTCSNCNGHLGHIFPDGPAETTGMRYCMNSISLKFKREE</sequence>
<dbReference type="InterPro" id="IPR002579">
    <property type="entry name" value="Met_Sox_Rdtase_MsrB_dom"/>
</dbReference>
<dbReference type="AlphaFoldDB" id="A0A161SBL4"/>
<reference evidence="8 9" key="1">
    <citation type="submission" date="2016-01" db="EMBL/GenBank/DDBJ databases">
        <title>Whole genome sequencing of Myroides marinus L41.</title>
        <authorList>
            <person name="Hong K.W."/>
        </authorList>
    </citation>
    <scope>NUCLEOTIDE SEQUENCE [LARGE SCALE GENOMIC DNA]</scope>
    <source>
        <strain evidence="8 9">L41</strain>
    </source>
</reference>
<dbReference type="GO" id="GO:0046872">
    <property type="term" value="F:metal ion binding"/>
    <property type="evidence" value="ECO:0007669"/>
    <property type="project" value="UniProtKB-KW"/>
</dbReference>
<dbReference type="PANTHER" id="PTHR10173">
    <property type="entry name" value="METHIONINE SULFOXIDE REDUCTASE"/>
    <property type="match status" value="1"/>
</dbReference>
<evidence type="ECO:0000256" key="1">
    <source>
        <dbReference type="ARBA" id="ARBA00001947"/>
    </source>
</evidence>
<dbReference type="InterPro" id="IPR011057">
    <property type="entry name" value="Mss4-like_sf"/>
</dbReference>
<evidence type="ECO:0000256" key="3">
    <source>
        <dbReference type="ARBA" id="ARBA00022723"/>
    </source>
</evidence>
<dbReference type="FunFam" id="2.170.150.20:FF:000009">
    <property type="entry name" value="Peptide-methionine (R)-S-oxide reductase"/>
    <property type="match status" value="1"/>
</dbReference>
<evidence type="ECO:0000256" key="5">
    <source>
        <dbReference type="ARBA" id="ARBA00023002"/>
    </source>
</evidence>
<dbReference type="PANTHER" id="PTHR10173:SF52">
    <property type="entry name" value="METHIONINE-R-SULFOXIDE REDUCTASE B1"/>
    <property type="match status" value="1"/>
</dbReference>
<keyword evidence="9" id="KW-1185">Reference proteome</keyword>
<name>A0A161SBL4_9FLAO</name>
<dbReference type="PROSITE" id="PS51257">
    <property type="entry name" value="PROKAR_LIPOPROTEIN"/>
    <property type="match status" value="1"/>
</dbReference>
<feature type="domain" description="MsrB" evidence="7">
    <location>
        <begin position="35"/>
        <end position="157"/>
    </location>
</feature>
<comment type="catalytic activity">
    <reaction evidence="6">
        <text>L-methionyl-[protein] + [thioredoxin]-disulfide + H2O = L-methionyl-(R)-S-oxide-[protein] + [thioredoxin]-dithiol</text>
        <dbReference type="Rhea" id="RHEA:24164"/>
        <dbReference type="Rhea" id="RHEA-COMP:10698"/>
        <dbReference type="Rhea" id="RHEA-COMP:10700"/>
        <dbReference type="Rhea" id="RHEA-COMP:12313"/>
        <dbReference type="Rhea" id="RHEA-COMP:12314"/>
        <dbReference type="ChEBI" id="CHEBI:15377"/>
        <dbReference type="ChEBI" id="CHEBI:16044"/>
        <dbReference type="ChEBI" id="CHEBI:29950"/>
        <dbReference type="ChEBI" id="CHEBI:45764"/>
        <dbReference type="ChEBI" id="CHEBI:50058"/>
        <dbReference type="EC" id="1.8.4.12"/>
    </reaction>
</comment>
<protein>
    <recommendedName>
        <fullName evidence="2">peptide-methionine (R)-S-oxide reductase</fullName>
        <ecNumber evidence="2">1.8.4.12</ecNumber>
    </recommendedName>
</protein>
<dbReference type="GO" id="GO:0005737">
    <property type="term" value="C:cytoplasm"/>
    <property type="evidence" value="ECO:0007669"/>
    <property type="project" value="TreeGrafter"/>
</dbReference>
<dbReference type="OrthoDB" id="4174719at2"/>
<dbReference type="EMBL" id="LQNU01000070">
    <property type="protein sequence ID" value="KZE77545.1"/>
    <property type="molecule type" value="Genomic_DNA"/>
</dbReference>
<dbReference type="EC" id="1.8.4.12" evidence="2"/>
<keyword evidence="4" id="KW-0862">Zinc</keyword>
<evidence type="ECO:0000313" key="8">
    <source>
        <dbReference type="EMBL" id="KZE77545.1"/>
    </source>
</evidence>
<evidence type="ECO:0000313" key="9">
    <source>
        <dbReference type="Proteomes" id="UP000076630"/>
    </source>
</evidence>
<dbReference type="Pfam" id="PF01641">
    <property type="entry name" value="SelR"/>
    <property type="match status" value="1"/>
</dbReference>